<name>A0A382GDI9_9ZZZZ</name>
<dbReference type="EMBL" id="UINC01054945">
    <property type="protein sequence ID" value="SVB73270.1"/>
    <property type="molecule type" value="Genomic_DNA"/>
</dbReference>
<gene>
    <name evidence="1" type="ORF">METZ01_LOCUS226124</name>
</gene>
<protein>
    <submittedName>
        <fullName evidence="1">Uncharacterized protein</fullName>
    </submittedName>
</protein>
<evidence type="ECO:0000313" key="1">
    <source>
        <dbReference type="EMBL" id="SVB73270.1"/>
    </source>
</evidence>
<reference evidence="1" key="1">
    <citation type="submission" date="2018-05" db="EMBL/GenBank/DDBJ databases">
        <authorList>
            <person name="Lanie J.A."/>
            <person name="Ng W.-L."/>
            <person name="Kazmierczak K.M."/>
            <person name="Andrzejewski T.M."/>
            <person name="Davidsen T.M."/>
            <person name="Wayne K.J."/>
            <person name="Tettelin H."/>
            <person name="Glass J.I."/>
            <person name="Rusch D."/>
            <person name="Podicherti R."/>
            <person name="Tsui H.-C.T."/>
            <person name="Winkler M.E."/>
        </authorList>
    </citation>
    <scope>NUCLEOTIDE SEQUENCE</scope>
</reference>
<accession>A0A382GDI9</accession>
<dbReference type="AlphaFoldDB" id="A0A382GDI9"/>
<sequence length="41" mass="4524">MMVVWVGCNEDDEETGLKIGDLVIQLGGPDSYIAQRAAENW</sequence>
<organism evidence="1">
    <name type="scientific">marine metagenome</name>
    <dbReference type="NCBI Taxonomy" id="408172"/>
    <lineage>
        <taxon>unclassified sequences</taxon>
        <taxon>metagenomes</taxon>
        <taxon>ecological metagenomes</taxon>
    </lineage>
</organism>
<proteinExistence type="predicted"/>